<feature type="compositionally biased region" description="Polar residues" evidence="2">
    <location>
        <begin position="610"/>
        <end position="620"/>
    </location>
</feature>
<feature type="region of interest" description="Disordered" evidence="2">
    <location>
        <begin position="464"/>
        <end position="625"/>
    </location>
</feature>
<gene>
    <name evidence="4" type="ORF">APZ42_016807</name>
</gene>
<feature type="compositionally biased region" description="Acidic residues" evidence="2">
    <location>
        <begin position="521"/>
        <end position="532"/>
    </location>
</feature>
<feature type="compositionally biased region" description="Basic residues" evidence="2">
    <location>
        <begin position="504"/>
        <end position="515"/>
    </location>
</feature>
<dbReference type="OrthoDB" id="272624at2759"/>
<feature type="compositionally biased region" description="Polar residues" evidence="2">
    <location>
        <begin position="23"/>
        <end position="35"/>
    </location>
</feature>
<dbReference type="InterPro" id="IPR039467">
    <property type="entry name" value="TFIIIB_B''_Myb"/>
</dbReference>
<dbReference type="SUPFAM" id="SSF46689">
    <property type="entry name" value="Homeodomain-like"/>
    <property type="match status" value="1"/>
</dbReference>
<feature type="region of interest" description="Disordered" evidence="2">
    <location>
        <begin position="238"/>
        <end position="345"/>
    </location>
</feature>
<name>A0A165A5Q3_9CRUS</name>
<feature type="compositionally biased region" description="Low complexity" evidence="2">
    <location>
        <begin position="115"/>
        <end position="130"/>
    </location>
</feature>
<dbReference type="GO" id="GO:0005634">
    <property type="term" value="C:nucleus"/>
    <property type="evidence" value="ECO:0007669"/>
    <property type="project" value="UniProtKB-SubCell"/>
</dbReference>
<feature type="compositionally biased region" description="Basic and acidic residues" evidence="2">
    <location>
        <begin position="307"/>
        <end position="321"/>
    </location>
</feature>
<dbReference type="SMART" id="SM00717">
    <property type="entry name" value="SANT"/>
    <property type="match status" value="1"/>
</dbReference>
<feature type="domain" description="Myb-like" evidence="3">
    <location>
        <begin position="393"/>
        <end position="441"/>
    </location>
</feature>
<keyword evidence="5" id="KW-1185">Reference proteome</keyword>
<dbReference type="EMBL" id="LRGB01000642">
    <property type="protein sequence ID" value="KZS17207.1"/>
    <property type="molecule type" value="Genomic_DNA"/>
</dbReference>
<dbReference type="Proteomes" id="UP000076858">
    <property type="component" value="Unassembled WGS sequence"/>
</dbReference>
<dbReference type="InterPro" id="IPR009057">
    <property type="entry name" value="Homeodomain-like_sf"/>
</dbReference>
<dbReference type="GO" id="GO:0070898">
    <property type="term" value="P:RNA polymerase III preinitiation complex assembly"/>
    <property type="evidence" value="ECO:0007669"/>
    <property type="project" value="TreeGrafter"/>
</dbReference>
<dbReference type="InterPro" id="IPR001005">
    <property type="entry name" value="SANT/Myb"/>
</dbReference>
<dbReference type="STRING" id="35525.A0A165A5Q3"/>
<dbReference type="GO" id="GO:0001156">
    <property type="term" value="F:TFIIIC-class transcription factor complex binding"/>
    <property type="evidence" value="ECO:0007669"/>
    <property type="project" value="TreeGrafter"/>
</dbReference>
<evidence type="ECO:0000256" key="2">
    <source>
        <dbReference type="SAM" id="MobiDB-lite"/>
    </source>
</evidence>
<protein>
    <recommendedName>
        <fullName evidence="3">Myb-like domain-containing protein</fullName>
    </recommendedName>
</protein>
<feature type="compositionally biased region" description="Basic residues" evidence="2">
    <location>
        <begin position="575"/>
        <end position="584"/>
    </location>
</feature>
<evidence type="ECO:0000256" key="1">
    <source>
        <dbReference type="ARBA" id="ARBA00004123"/>
    </source>
</evidence>
<comment type="caution">
    <text evidence="4">The sequence shown here is derived from an EMBL/GenBank/DDBJ whole genome shotgun (WGS) entry which is preliminary data.</text>
</comment>
<dbReference type="AlphaFoldDB" id="A0A165A5Q3"/>
<accession>A0A165A5Q3</accession>
<comment type="subcellular location">
    <subcellularLocation>
        <location evidence="1">Nucleus</location>
    </subcellularLocation>
</comment>
<reference evidence="4 5" key="1">
    <citation type="submission" date="2016-03" db="EMBL/GenBank/DDBJ databases">
        <title>EvidentialGene: Evidence-directed Construction of Genes on Genomes.</title>
        <authorList>
            <person name="Gilbert D.G."/>
            <person name="Choi J.-H."/>
            <person name="Mockaitis K."/>
            <person name="Colbourne J."/>
            <person name="Pfrender M."/>
        </authorList>
    </citation>
    <scope>NUCLEOTIDE SEQUENCE [LARGE SCALE GENOMIC DNA]</scope>
    <source>
        <strain evidence="4 5">Xinb3</strain>
        <tissue evidence="4">Complete organism</tissue>
    </source>
</reference>
<dbReference type="Pfam" id="PF15963">
    <property type="entry name" value="Myb_DNA-bind_7"/>
    <property type="match status" value="1"/>
</dbReference>
<dbReference type="GO" id="GO:0000126">
    <property type="term" value="C:transcription factor TFIIIB complex"/>
    <property type="evidence" value="ECO:0007669"/>
    <property type="project" value="TreeGrafter"/>
</dbReference>
<dbReference type="PANTHER" id="PTHR22929:SF0">
    <property type="entry name" value="TRANSCRIPTION FACTOR TFIIIB COMPONENT B'' HOMOLOG"/>
    <property type="match status" value="1"/>
</dbReference>
<feature type="compositionally biased region" description="Acidic residues" evidence="2">
    <location>
        <begin position="322"/>
        <end position="334"/>
    </location>
</feature>
<evidence type="ECO:0000313" key="5">
    <source>
        <dbReference type="Proteomes" id="UP000076858"/>
    </source>
</evidence>
<feature type="region of interest" description="Disordered" evidence="2">
    <location>
        <begin position="74"/>
        <end position="221"/>
    </location>
</feature>
<feature type="compositionally biased region" description="Polar residues" evidence="2">
    <location>
        <begin position="142"/>
        <end position="155"/>
    </location>
</feature>
<evidence type="ECO:0000313" key="4">
    <source>
        <dbReference type="EMBL" id="KZS17207.1"/>
    </source>
</evidence>
<proteinExistence type="predicted"/>
<dbReference type="CDD" id="cd00167">
    <property type="entry name" value="SANT"/>
    <property type="match status" value="1"/>
</dbReference>
<feature type="region of interest" description="Disordered" evidence="2">
    <location>
        <begin position="23"/>
        <end position="54"/>
    </location>
</feature>
<organism evidence="4 5">
    <name type="scientific">Daphnia magna</name>
    <dbReference type="NCBI Taxonomy" id="35525"/>
    <lineage>
        <taxon>Eukaryota</taxon>
        <taxon>Metazoa</taxon>
        <taxon>Ecdysozoa</taxon>
        <taxon>Arthropoda</taxon>
        <taxon>Crustacea</taxon>
        <taxon>Branchiopoda</taxon>
        <taxon>Diplostraca</taxon>
        <taxon>Cladocera</taxon>
        <taxon>Anomopoda</taxon>
        <taxon>Daphniidae</taxon>
        <taxon>Daphnia</taxon>
    </lineage>
</organism>
<dbReference type="PANTHER" id="PTHR22929">
    <property type="entry name" value="RNA POLYMERASE III TRANSCRIPTION INITIATION FACTOR B"/>
    <property type="match status" value="1"/>
</dbReference>
<sequence>MRRVRLKVAPNLVSGPRSSKLAITNVVNDPNNKEPTPSVDEPVAVQDLPPPPPSSLTVEAKKVDNSLSCAAVLPPPAKPVMTTEPPIQEVTSHCIDKENVITGESDEVSSENLVNSSANEPNSSASSLSRYKSRNKIRPVISNATHRIRTFSSASESEDDVAKRQSRTPLSPVKKSPAKIDNVEATPLPTKTVTEKEKKEKKKRKEKTPLEMKKATMRQKFAKGDVDRSKLTMFDLIYYNPDDGERPPNATEKLQMRLKPYEVEALSQENQAEREESTGNVILDERLAEEEEMRQNEENPQSEINEEDKQPEESEEDKQIAEVEEGEEEEEEDAMPVPQVRLGPDGEIILDERSLVIDTSETKRNKSQLANAPIIIENSSTTVNYGSWRKRPRAGRWSVKETARFYRALNMLGTNFSLMVKLFPGRDRIDLKRKFKSEEKTNPSLVDKIIATQIPFDISQFMDEEVDEDSSGNESTSKEPSKKKTAGKASNTRKSSKTTSKEPKMKRKEKAVKKVHIQEPVNDDECDSDEALGEPLESPTDKIPSENSEEEVEPPTKKGRKLRVAESESSVGARKPARSRIGKRKGTEPASQCDSEGDCPTSENAIAIQPTGSKKNAHITSPSNNPLDNLLNSPLGQIGLEQGGLTVVENPRASKQTPSFLVPPALAEANPAFAQAEPGSLVLVSEPNTGDPNNQLVHVYRISVPVEPVPL</sequence>
<evidence type="ECO:0000259" key="3">
    <source>
        <dbReference type="SMART" id="SM00717"/>
    </source>
</evidence>